<evidence type="ECO:0000256" key="7">
    <source>
        <dbReference type="ARBA" id="ARBA00022833"/>
    </source>
</evidence>
<evidence type="ECO:0000256" key="14">
    <source>
        <dbReference type="ARBA" id="ARBA00047499"/>
    </source>
</evidence>
<evidence type="ECO:0000256" key="5">
    <source>
        <dbReference type="ARBA" id="ARBA00022723"/>
    </source>
</evidence>
<feature type="domain" description="tRNA synthetases class I catalytic" evidence="19">
    <location>
        <begin position="56"/>
        <end position="344"/>
    </location>
</feature>
<dbReference type="GO" id="GO:0005524">
    <property type="term" value="F:ATP binding"/>
    <property type="evidence" value="ECO:0007669"/>
    <property type="project" value="UniProtKB-KW"/>
</dbReference>
<dbReference type="NCBIfam" id="TIGR00435">
    <property type="entry name" value="cysS"/>
    <property type="match status" value="1"/>
</dbReference>
<dbReference type="Pfam" id="PF01406">
    <property type="entry name" value="tRNA-synt_1e"/>
    <property type="match status" value="1"/>
</dbReference>
<dbReference type="PANTHER" id="PTHR10890:SF27">
    <property type="entry name" value="CYSTEINE--TRNA LIGASE, MITOCHONDRIAL-RELATED"/>
    <property type="match status" value="1"/>
</dbReference>
<protein>
    <recommendedName>
        <fullName evidence="3">cysteine--tRNA ligase</fullName>
        <ecNumber evidence="3">6.1.1.16</ecNumber>
    </recommendedName>
    <alternativeName>
        <fullName evidence="11">Cysteinyl-tRNA synthetase</fullName>
    </alternativeName>
</protein>
<dbReference type="HAMAP" id="MF_00041">
    <property type="entry name" value="Cys_tRNA_synth"/>
    <property type="match status" value="1"/>
</dbReference>
<evidence type="ECO:0000256" key="18">
    <source>
        <dbReference type="ARBA" id="ARBA00049046"/>
    </source>
</evidence>
<evidence type="ECO:0000256" key="1">
    <source>
        <dbReference type="ARBA" id="ARBA00001947"/>
    </source>
</evidence>
<comment type="catalytic activity">
    <reaction evidence="15">
        <text>2 L-cysteine = S-sulfanyl-L-cysteine + L-alanine</text>
        <dbReference type="Rhea" id="RHEA:78543"/>
        <dbReference type="ChEBI" id="CHEBI:35235"/>
        <dbReference type="ChEBI" id="CHEBI:57972"/>
        <dbReference type="ChEBI" id="CHEBI:58591"/>
    </reaction>
    <physiologicalReaction direction="left-to-right" evidence="15">
        <dbReference type="Rhea" id="RHEA:78544"/>
    </physiologicalReaction>
</comment>
<comment type="function">
    <text evidence="12">Mitochondrial cysteine-specific aminoacyl-tRNA synthetase that catalyzes the ATP-dependent ligation of cysteine to tRNA(Cys).</text>
</comment>
<dbReference type="PRINTS" id="PR00983">
    <property type="entry name" value="TRNASYNTHCYS"/>
</dbReference>
<comment type="catalytic activity">
    <reaction evidence="14">
        <text>S-disulfanyl-L-cysteine + tRNA(Cys) + ATP = (S)-disulfanyl-L-cysteinyl-tRNA(Cys) + AMP + diphosphate</text>
        <dbReference type="Rhea" id="RHEA:78651"/>
        <dbReference type="Rhea" id="RHEA-COMP:9661"/>
        <dbReference type="Rhea" id="RHEA-COMP:19120"/>
        <dbReference type="ChEBI" id="CHEBI:30616"/>
        <dbReference type="ChEBI" id="CHEBI:33019"/>
        <dbReference type="ChEBI" id="CHEBI:78442"/>
        <dbReference type="ChEBI" id="CHEBI:229465"/>
        <dbReference type="ChEBI" id="CHEBI:229521"/>
        <dbReference type="ChEBI" id="CHEBI:456215"/>
    </reaction>
    <physiologicalReaction direction="left-to-right" evidence="14">
        <dbReference type="Rhea" id="RHEA:78652"/>
    </physiologicalReaction>
</comment>
<dbReference type="CDD" id="cd00672">
    <property type="entry name" value="CysRS_core"/>
    <property type="match status" value="1"/>
</dbReference>
<dbReference type="GO" id="GO:0006423">
    <property type="term" value="P:cysteinyl-tRNA aminoacylation"/>
    <property type="evidence" value="ECO:0007669"/>
    <property type="project" value="InterPro"/>
</dbReference>
<keyword evidence="9" id="KW-0648">Protein biosynthesis</keyword>
<dbReference type="Gene3D" id="1.20.120.1910">
    <property type="entry name" value="Cysteine-tRNA ligase, C-terminal anti-codon recognition domain"/>
    <property type="match status" value="1"/>
</dbReference>
<proteinExistence type="inferred from homology"/>
<evidence type="ECO:0000313" key="20">
    <source>
        <dbReference type="EMBL" id="KAG6440769.1"/>
    </source>
</evidence>
<dbReference type="GO" id="GO:0004817">
    <property type="term" value="F:cysteine-tRNA ligase activity"/>
    <property type="evidence" value="ECO:0007669"/>
    <property type="project" value="UniProtKB-EC"/>
</dbReference>
<evidence type="ECO:0000259" key="19">
    <source>
        <dbReference type="Pfam" id="PF01406"/>
    </source>
</evidence>
<comment type="catalytic activity">
    <reaction evidence="17">
        <text>S-sulfanyl-L-cysteine + tRNA(Cys) + ATP = (S)-sulfanyl-L-cysteinyl-tRNA(Cys) + AMP + diphosphate</text>
        <dbReference type="Rhea" id="RHEA:78647"/>
        <dbReference type="Rhea" id="RHEA-COMP:9661"/>
        <dbReference type="Rhea" id="RHEA-COMP:19119"/>
        <dbReference type="ChEBI" id="CHEBI:30616"/>
        <dbReference type="ChEBI" id="CHEBI:33019"/>
        <dbReference type="ChEBI" id="CHEBI:58591"/>
        <dbReference type="ChEBI" id="CHEBI:78442"/>
        <dbReference type="ChEBI" id="CHEBI:229520"/>
        <dbReference type="ChEBI" id="CHEBI:456215"/>
    </reaction>
    <physiologicalReaction direction="left-to-right" evidence="17">
        <dbReference type="Rhea" id="RHEA:78648"/>
    </physiologicalReaction>
</comment>
<evidence type="ECO:0000256" key="8">
    <source>
        <dbReference type="ARBA" id="ARBA00022840"/>
    </source>
</evidence>
<evidence type="ECO:0000256" key="2">
    <source>
        <dbReference type="ARBA" id="ARBA00005594"/>
    </source>
</evidence>
<evidence type="ECO:0000313" key="21">
    <source>
        <dbReference type="Proteomes" id="UP000791440"/>
    </source>
</evidence>
<keyword evidence="10" id="KW-0030">Aminoacyl-tRNA synthetase</keyword>
<evidence type="ECO:0000256" key="17">
    <source>
        <dbReference type="ARBA" id="ARBA00048609"/>
    </source>
</evidence>
<gene>
    <name evidence="20" type="ORF">O3G_MSEX001424</name>
</gene>
<dbReference type="InterPro" id="IPR014729">
    <property type="entry name" value="Rossmann-like_a/b/a_fold"/>
</dbReference>
<keyword evidence="6" id="KW-0547">Nucleotide-binding</keyword>
<dbReference type="InterPro" id="IPR009080">
    <property type="entry name" value="tRNAsynth_Ia_anticodon-bd"/>
</dbReference>
<evidence type="ECO:0000256" key="4">
    <source>
        <dbReference type="ARBA" id="ARBA00022598"/>
    </source>
</evidence>
<evidence type="ECO:0000256" key="12">
    <source>
        <dbReference type="ARBA" id="ARBA00043868"/>
    </source>
</evidence>
<keyword evidence="21" id="KW-1185">Reference proteome</keyword>
<evidence type="ECO:0000256" key="3">
    <source>
        <dbReference type="ARBA" id="ARBA00012832"/>
    </source>
</evidence>
<accession>A0A921YK51</accession>
<dbReference type="SUPFAM" id="SSF52374">
    <property type="entry name" value="Nucleotidylyl transferase"/>
    <property type="match status" value="1"/>
</dbReference>
<dbReference type="Gene3D" id="3.40.50.620">
    <property type="entry name" value="HUPs"/>
    <property type="match status" value="1"/>
</dbReference>
<reference evidence="20" key="1">
    <citation type="journal article" date="2016" name="Insect Biochem. Mol. Biol.">
        <title>Multifaceted biological insights from a draft genome sequence of the tobacco hornworm moth, Manduca sexta.</title>
        <authorList>
            <person name="Kanost M.R."/>
            <person name="Arrese E.L."/>
            <person name="Cao X."/>
            <person name="Chen Y.R."/>
            <person name="Chellapilla S."/>
            <person name="Goldsmith M.R."/>
            <person name="Grosse-Wilde E."/>
            <person name="Heckel D.G."/>
            <person name="Herndon N."/>
            <person name="Jiang H."/>
            <person name="Papanicolaou A."/>
            <person name="Qu J."/>
            <person name="Soulages J.L."/>
            <person name="Vogel H."/>
            <person name="Walters J."/>
            <person name="Waterhouse R.M."/>
            <person name="Ahn S.J."/>
            <person name="Almeida F.C."/>
            <person name="An C."/>
            <person name="Aqrawi P."/>
            <person name="Bretschneider A."/>
            <person name="Bryant W.B."/>
            <person name="Bucks S."/>
            <person name="Chao H."/>
            <person name="Chevignon G."/>
            <person name="Christen J.M."/>
            <person name="Clarke D.F."/>
            <person name="Dittmer N.T."/>
            <person name="Ferguson L.C.F."/>
            <person name="Garavelou S."/>
            <person name="Gordon K.H.J."/>
            <person name="Gunaratna R.T."/>
            <person name="Han Y."/>
            <person name="Hauser F."/>
            <person name="He Y."/>
            <person name="Heidel-Fischer H."/>
            <person name="Hirsh A."/>
            <person name="Hu Y."/>
            <person name="Jiang H."/>
            <person name="Kalra D."/>
            <person name="Klinner C."/>
            <person name="Konig C."/>
            <person name="Kovar C."/>
            <person name="Kroll A.R."/>
            <person name="Kuwar S.S."/>
            <person name="Lee S.L."/>
            <person name="Lehman R."/>
            <person name="Li K."/>
            <person name="Li Z."/>
            <person name="Liang H."/>
            <person name="Lovelace S."/>
            <person name="Lu Z."/>
            <person name="Mansfield J.H."/>
            <person name="McCulloch K.J."/>
            <person name="Mathew T."/>
            <person name="Morton B."/>
            <person name="Muzny D.M."/>
            <person name="Neunemann D."/>
            <person name="Ongeri F."/>
            <person name="Pauchet Y."/>
            <person name="Pu L.L."/>
            <person name="Pyrousis I."/>
            <person name="Rao X.J."/>
            <person name="Redding A."/>
            <person name="Roesel C."/>
            <person name="Sanchez-Gracia A."/>
            <person name="Schaack S."/>
            <person name="Shukla A."/>
            <person name="Tetreau G."/>
            <person name="Wang Y."/>
            <person name="Xiong G.H."/>
            <person name="Traut W."/>
            <person name="Walsh T.K."/>
            <person name="Worley K.C."/>
            <person name="Wu D."/>
            <person name="Wu W."/>
            <person name="Wu Y.Q."/>
            <person name="Zhang X."/>
            <person name="Zou Z."/>
            <person name="Zucker H."/>
            <person name="Briscoe A.D."/>
            <person name="Burmester T."/>
            <person name="Clem R.J."/>
            <person name="Feyereisen R."/>
            <person name="Grimmelikhuijzen C.J.P."/>
            <person name="Hamodrakas S.J."/>
            <person name="Hansson B.S."/>
            <person name="Huguet E."/>
            <person name="Jermiin L.S."/>
            <person name="Lan Q."/>
            <person name="Lehman H.K."/>
            <person name="Lorenzen M."/>
            <person name="Merzendorfer H."/>
            <person name="Michalopoulos I."/>
            <person name="Morton D.B."/>
            <person name="Muthukrishnan S."/>
            <person name="Oakeshott J.G."/>
            <person name="Palmer W."/>
            <person name="Park Y."/>
            <person name="Passarelli A.L."/>
            <person name="Rozas J."/>
            <person name="Schwartz L.M."/>
            <person name="Smith W."/>
            <person name="Southgate A."/>
            <person name="Vilcinskas A."/>
            <person name="Vogt R."/>
            <person name="Wang P."/>
            <person name="Werren J."/>
            <person name="Yu X.Q."/>
            <person name="Zhou J.J."/>
            <person name="Brown S.J."/>
            <person name="Scherer S.E."/>
            <person name="Richards S."/>
            <person name="Blissard G.W."/>
        </authorList>
    </citation>
    <scope>NUCLEOTIDE SEQUENCE</scope>
</reference>
<reference evidence="20" key="2">
    <citation type="submission" date="2020-12" db="EMBL/GenBank/DDBJ databases">
        <authorList>
            <person name="Kanost M."/>
        </authorList>
    </citation>
    <scope>NUCLEOTIDE SEQUENCE</scope>
</reference>
<sequence>MNTLFTVSVRRISHVCTLKPYKETKWLMPYGNPTGIYVYNCVANQRVPVILSDPHIATWYSCGPTVYDSAHIGHASCYVKLDIIQRILKSFFNVNLVTAMGITDIDDKIIKRGLETNTHFTNIAKQYESEFWLDMNSLNIEKPLIITRVSEQIDCIASFVKKLIDSELAYVSKTGSVYFDTSKFPSYGKLSRMQDEGEPSDEEKKNKMDFAVWKGHKPGEPYWDVPWGSGRPGWHIECSAMVSKVFGSQLDFHAGGIDLRFPHHENEEAQSCAYHNSRQWANYWIHVGHLQVKGDTKMSKSLKNTISIPELLKTYSADTFRMACLTSNYRYSMEYTDAAMENAEEVLNKFKFFLKDAIVYINNNTATHPCQYKDSILKELQKVQDGNIEALKTDFDTATCINNMLNLISSTNKIIKNDSSGYYPVTVTLIVEYITGVLTKFGLKLQDGSQENIFSDMLIDTLVEFRHTVRLNALSKKDKELLNACDIVRDKMKSIKVQINDSNKTPSWVLIK</sequence>
<evidence type="ECO:0000256" key="13">
    <source>
        <dbReference type="ARBA" id="ARBA00045476"/>
    </source>
</evidence>
<comment type="similarity">
    <text evidence="2">Belongs to the class-I aminoacyl-tRNA synthetase family.</text>
</comment>
<dbReference type="Proteomes" id="UP000791440">
    <property type="component" value="Unassembled WGS sequence"/>
</dbReference>
<evidence type="ECO:0000256" key="9">
    <source>
        <dbReference type="ARBA" id="ARBA00022917"/>
    </source>
</evidence>
<evidence type="ECO:0000256" key="6">
    <source>
        <dbReference type="ARBA" id="ARBA00022741"/>
    </source>
</evidence>
<dbReference type="EC" id="6.1.1.16" evidence="3"/>
<evidence type="ECO:0000256" key="11">
    <source>
        <dbReference type="ARBA" id="ARBA00031499"/>
    </source>
</evidence>
<comment type="catalytic activity">
    <reaction evidence="16">
        <text>S-sulfanyl-L-cysteine + L-cysteine = S-disulfanyl-L-cysteine + L-alanine</text>
        <dbReference type="Rhea" id="RHEA:78627"/>
        <dbReference type="ChEBI" id="CHEBI:35235"/>
        <dbReference type="ChEBI" id="CHEBI:57972"/>
        <dbReference type="ChEBI" id="CHEBI:58591"/>
        <dbReference type="ChEBI" id="CHEBI:229465"/>
    </reaction>
    <physiologicalReaction direction="left-to-right" evidence="16">
        <dbReference type="Rhea" id="RHEA:78628"/>
    </physiologicalReaction>
</comment>
<evidence type="ECO:0000256" key="10">
    <source>
        <dbReference type="ARBA" id="ARBA00023146"/>
    </source>
</evidence>
<comment type="function">
    <text evidence="13">In addition to its role as an aminoacyl-tRNA synthetase, has also cysteine persulfide synthase activity. Produces reactive persulfide species such as cysteine persulfide (CysSSH) from substrate cysteine and mediate direct incorporation of CysSSH into proteins during translations, resulting in protein persulfides and polysulfides. CysSSHs behave as potent antioxidants and cellular protectants.</text>
</comment>
<dbReference type="InterPro" id="IPR024909">
    <property type="entry name" value="Cys-tRNA/MSH_ligase"/>
</dbReference>
<dbReference type="PANTHER" id="PTHR10890">
    <property type="entry name" value="CYSTEINYL-TRNA SYNTHETASE"/>
    <property type="match status" value="1"/>
</dbReference>
<keyword evidence="4" id="KW-0436">Ligase</keyword>
<dbReference type="InterPro" id="IPR032678">
    <property type="entry name" value="tRNA-synt_1_cat_dom"/>
</dbReference>
<dbReference type="AlphaFoldDB" id="A0A921YK51"/>
<name>A0A921YK51_MANSE</name>
<comment type="catalytic activity">
    <reaction evidence="18">
        <text>tRNA(Cys) + L-cysteine + ATP = L-cysteinyl-tRNA(Cys) + AMP + diphosphate</text>
        <dbReference type="Rhea" id="RHEA:17773"/>
        <dbReference type="Rhea" id="RHEA-COMP:9661"/>
        <dbReference type="Rhea" id="RHEA-COMP:9679"/>
        <dbReference type="ChEBI" id="CHEBI:30616"/>
        <dbReference type="ChEBI" id="CHEBI:33019"/>
        <dbReference type="ChEBI" id="CHEBI:35235"/>
        <dbReference type="ChEBI" id="CHEBI:78442"/>
        <dbReference type="ChEBI" id="CHEBI:78517"/>
        <dbReference type="ChEBI" id="CHEBI:456215"/>
        <dbReference type="EC" id="6.1.1.16"/>
    </reaction>
    <physiologicalReaction direction="right-to-left" evidence="18">
        <dbReference type="Rhea" id="RHEA:17775"/>
    </physiologicalReaction>
</comment>
<dbReference type="EMBL" id="JH668282">
    <property type="protein sequence ID" value="KAG6440769.1"/>
    <property type="molecule type" value="Genomic_DNA"/>
</dbReference>
<keyword evidence="5" id="KW-0479">Metal-binding</keyword>
<comment type="cofactor">
    <cofactor evidence="1">
        <name>Zn(2+)</name>
        <dbReference type="ChEBI" id="CHEBI:29105"/>
    </cofactor>
</comment>
<keyword evidence="8" id="KW-0067">ATP-binding</keyword>
<dbReference type="InterPro" id="IPR015803">
    <property type="entry name" value="Cys-tRNA-ligase"/>
</dbReference>
<dbReference type="GO" id="GO:0046872">
    <property type="term" value="F:metal ion binding"/>
    <property type="evidence" value="ECO:0007669"/>
    <property type="project" value="UniProtKB-KW"/>
</dbReference>
<organism evidence="20 21">
    <name type="scientific">Manduca sexta</name>
    <name type="common">Tobacco hawkmoth</name>
    <name type="synonym">Tobacco hornworm</name>
    <dbReference type="NCBI Taxonomy" id="7130"/>
    <lineage>
        <taxon>Eukaryota</taxon>
        <taxon>Metazoa</taxon>
        <taxon>Ecdysozoa</taxon>
        <taxon>Arthropoda</taxon>
        <taxon>Hexapoda</taxon>
        <taxon>Insecta</taxon>
        <taxon>Pterygota</taxon>
        <taxon>Neoptera</taxon>
        <taxon>Endopterygota</taxon>
        <taxon>Lepidoptera</taxon>
        <taxon>Glossata</taxon>
        <taxon>Ditrysia</taxon>
        <taxon>Bombycoidea</taxon>
        <taxon>Sphingidae</taxon>
        <taxon>Sphinginae</taxon>
        <taxon>Sphingini</taxon>
        <taxon>Manduca</taxon>
    </lineage>
</organism>
<evidence type="ECO:0000256" key="16">
    <source>
        <dbReference type="ARBA" id="ARBA00047731"/>
    </source>
</evidence>
<dbReference type="GO" id="GO:0005737">
    <property type="term" value="C:cytoplasm"/>
    <property type="evidence" value="ECO:0007669"/>
    <property type="project" value="TreeGrafter"/>
</dbReference>
<dbReference type="SUPFAM" id="SSF47323">
    <property type="entry name" value="Anticodon-binding domain of a subclass of class I aminoacyl-tRNA synthetases"/>
    <property type="match status" value="1"/>
</dbReference>
<comment type="caution">
    <text evidence="20">The sequence shown here is derived from an EMBL/GenBank/DDBJ whole genome shotgun (WGS) entry which is preliminary data.</text>
</comment>
<evidence type="ECO:0000256" key="15">
    <source>
        <dbReference type="ARBA" id="ARBA00047548"/>
    </source>
</evidence>
<dbReference type="FunFam" id="3.40.50.620:FF:000027">
    <property type="entry name" value="Cysteine--tRNA ligase, cytoplasmic"/>
    <property type="match status" value="1"/>
</dbReference>
<keyword evidence="7" id="KW-0862">Zinc</keyword>